<feature type="compositionally biased region" description="Basic residues" evidence="1">
    <location>
        <begin position="84"/>
        <end position="94"/>
    </location>
</feature>
<proteinExistence type="predicted"/>
<evidence type="ECO:0000256" key="1">
    <source>
        <dbReference type="SAM" id="MobiDB-lite"/>
    </source>
</evidence>
<evidence type="ECO:0000313" key="4">
    <source>
        <dbReference type="Proteomes" id="UP001626550"/>
    </source>
</evidence>
<feature type="compositionally biased region" description="Polar residues" evidence="1">
    <location>
        <begin position="46"/>
        <end position="61"/>
    </location>
</feature>
<feature type="compositionally biased region" description="Basic and acidic residues" evidence="1">
    <location>
        <begin position="95"/>
        <end position="119"/>
    </location>
</feature>
<protein>
    <recommendedName>
        <fullName evidence="2">Hyaluronan/mRNA-binding protein domain-containing protein</fullName>
    </recommendedName>
</protein>
<dbReference type="SMART" id="SM01233">
    <property type="entry name" value="HABP4_PAI-RBP1"/>
    <property type="match status" value="1"/>
</dbReference>
<dbReference type="PANTHER" id="PTHR12299:SF17">
    <property type="entry name" value="AT19571P-RELATED"/>
    <property type="match status" value="1"/>
</dbReference>
<gene>
    <name evidence="3" type="ORF">Ciccas_008708</name>
</gene>
<feature type="compositionally biased region" description="Basic and acidic residues" evidence="1">
    <location>
        <begin position="74"/>
        <end position="83"/>
    </location>
</feature>
<dbReference type="Gene3D" id="6.10.140.1040">
    <property type="match status" value="1"/>
</dbReference>
<feature type="domain" description="Hyaluronan/mRNA-binding protein" evidence="2">
    <location>
        <begin position="95"/>
        <end position="187"/>
    </location>
</feature>
<dbReference type="InterPro" id="IPR039764">
    <property type="entry name" value="HABP4/SERBP1-like"/>
</dbReference>
<feature type="compositionally biased region" description="Basic and acidic residues" evidence="1">
    <location>
        <begin position="321"/>
        <end position="334"/>
    </location>
</feature>
<dbReference type="InterPro" id="IPR006861">
    <property type="entry name" value="HABP4_PAIRBP1-bd"/>
</dbReference>
<dbReference type="Pfam" id="PF04774">
    <property type="entry name" value="HABP4_PAI-RBP1"/>
    <property type="match status" value="1"/>
</dbReference>
<accession>A0ABD2PZ45</accession>
<feature type="region of interest" description="Disordered" evidence="1">
    <location>
        <begin position="29"/>
        <end position="124"/>
    </location>
</feature>
<dbReference type="EMBL" id="JBJKFK010001592">
    <property type="protein sequence ID" value="KAL3312695.1"/>
    <property type="molecule type" value="Genomic_DNA"/>
</dbReference>
<comment type="caution">
    <text evidence="3">The sequence shown here is derived from an EMBL/GenBank/DDBJ whole genome shotgun (WGS) entry which is preliminary data.</text>
</comment>
<sequence length="334" mass="36522">MAVHDGYQYTVEVKSRFALLDLDEEELESALHKQKSDTTEDRHDNQANTKGRNQRNTQVKQAVTRKPAAGNEAIVDHMKDEHKQNKHRGHVPPHRGREFDRKSGSDKTGVKAVPKKDGHGTGNWGTVQDEIDATMTEQTDVLDTSNEIPENNEPAEPEPKTLTLEEYKAMQKTIIKEVAAVRPANDGKDVFKNMKLLATQKETIEVDQPKFSSVYHSVNDSGIKISMSSKPTGRGRGGGVRGRGRGGRGGFGEDRERPPRKEGEERPRKEGEVGQRGGRPSRGAPRGAGPQAGRGTPRGAPRGGRGAGTGNENRTHAPAADGHRFKENDFPALG</sequence>
<feature type="compositionally biased region" description="Low complexity" evidence="1">
    <location>
        <begin position="281"/>
        <end position="300"/>
    </location>
</feature>
<name>A0ABD2PZ45_9PLAT</name>
<dbReference type="Proteomes" id="UP001626550">
    <property type="component" value="Unassembled WGS sequence"/>
</dbReference>
<dbReference type="AlphaFoldDB" id="A0ABD2PZ45"/>
<feature type="compositionally biased region" description="Basic and acidic residues" evidence="1">
    <location>
        <begin position="251"/>
        <end position="273"/>
    </location>
</feature>
<evidence type="ECO:0000313" key="3">
    <source>
        <dbReference type="EMBL" id="KAL3312695.1"/>
    </source>
</evidence>
<feature type="compositionally biased region" description="Basic and acidic residues" evidence="1">
    <location>
        <begin position="29"/>
        <end position="45"/>
    </location>
</feature>
<evidence type="ECO:0000259" key="2">
    <source>
        <dbReference type="SMART" id="SM01233"/>
    </source>
</evidence>
<feature type="region of interest" description="Disordered" evidence="1">
    <location>
        <begin position="222"/>
        <end position="334"/>
    </location>
</feature>
<feature type="compositionally biased region" description="Polar residues" evidence="1">
    <location>
        <begin position="222"/>
        <end position="231"/>
    </location>
</feature>
<organism evidence="3 4">
    <name type="scientific">Cichlidogyrus casuarinus</name>
    <dbReference type="NCBI Taxonomy" id="1844966"/>
    <lineage>
        <taxon>Eukaryota</taxon>
        <taxon>Metazoa</taxon>
        <taxon>Spiralia</taxon>
        <taxon>Lophotrochozoa</taxon>
        <taxon>Platyhelminthes</taxon>
        <taxon>Monogenea</taxon>
        <taxon>Monopisthocotylea</taxon>
        <taxon>Dactylogyridea</taxon>
        <taxon>Ancyrocephalidae</taxon>
        <taxon>Cichlidogyrus</taxon>
    </lineage>
</organism>
<reference evidence="3 4" key="1">
    <citation type="submission" date="2024-11" db="EMBL/GenBank/DDBJ databases">
        <title>Adaptive evolution of stress response genes in parasites aligns with host niche diversity.</title>
        <authorList>
            <person name="Hahn C."/>
            <person name="Resl P."/>
        </authorList>
    </citation>
    <scope>NUCLEOTIDE SEQUENCE [LARGE SCALE GENOMIC DNA]</scope>
    <source>
        <strain evidence="3">EGGRZ-B1_66</strain>
        <tissue evidence="3">Body</tissue>
    </source>
</reference>
<keyword evidence="4" id="KW-1185">Reference proteome</keyword>
<dbReference type="PANTHER" id="PTHR12299">
    <property type="entry name" value="HYALURONIC ACID-BINDING PROTEIN 4"/>
    <property type="match status" value="1"/>
</dbReference>